<feature type="compositionally biased region" description="Basic and acidic residues" evidence="1">
    <location>
        <begin position="98"/>
        <end position="112"/>
    </location>
</feature>
<feature type="compositionally biased region" description="Low complexity" evidence="1">
    <location>
        <begin position="163"/>
        <end position="179"/>
    </location>
</feature>
<gene>
    <name evidence="3" type="primary">LOC101846637</name>
</gene>
<feature type="compositionally biased region" description="Basic and acidic residues" evidence="1">
    <location>
        <begin position="203"/>
        <end position="216"/>
    </location>
</feature>
<feature type="region of interest" description="Disordered" evidence="1">
    <location>
        <begin position="368"/>
        <end position="423"/>
    </location>
</feature>
<organism evidence="2 3">
    <name type="scientific">Aplysia californica</name>
    <name type="common">California sea hare</name>
    <dbReference type="NCBI Taxonomy" id="6500"/>
    <lineage>
        <taxon>Eukaryota</taxon>
        <taxon>Metazoa</taxon>
        <taxon>Spiralia</taxon>
        <taxon>Lophotrochozoa</taxon>
        <taxon>Mollusca</taxon>
        <taxon>Gastropoda</taxon>
        <taxon>Heterobranchia</taxon>
        <taxon>Euthyneura</taxon>
        <taxon>Tectipleura</taxon>
        <taxon>Aplysiida</taxon>
        <taxon>Aplysioidea</taxon>
        <taxon>Aplysiidae</taxon>
        <taxon>Aplysia</taxon>
    </lineage>
</organism>
<evidence type="ECO:0000313" key="3">
    <source>
        <dbReference type="RefSeq" id="XP_005094859.2"/>
    </source>
</evidence>
<proteinExistence type="predicted"/>
<dbReference type="GeneID" id="101846637"/>
<protein>
    <submittedName>
        <fullName evidence="3">Uncharacterized protein LOC101846637</fullName>
    </submittedName>
</protein>
<sequence>MSHTAVKPLRPLGNSAHSSALHNGETTQSSQSQKYNNVSQSAIPTPVIKTQTVPSKNRQTTATVPRASPLQLQGLAEKPKKSPRWSDEATSPSPAGIENRDPELLSPRKDKYVPAATPLAPPVSPVSSYLYDQKSVGHRDANSSRSPLSHLELEDDEVYGRTPNRPRSGSVPSRSSSRQSRYHGDCTPREDPDLIIGSRSRRDRLLGKAREKEEANRRRRRPSSLVSGTSLLSRRESILNIVYTGGREEQKEDKSRFGYFRSQSVLSRMTPLLLQGEDVLPGEYMVVEEDDYSTSKGSRSHSTSSLYPRGGDRGMYRPGFLYQQLGFRELSESVPSFVRQHTDKTGRLMTESFILKVNYLRRRRQLGEMSGAASSNSSSKRSQLVSSPHDKTTAGGRGGAGDSDANSSRRGADVSSSEPTPRP</sequence>
<feature type="region of interest" description="Disordered" evidence="1">
    <location>
        <begin position="1"/>
        <end position="229"/>
    </location>
</feature>
<reference evidence="3" key="1">
    <citation type="submission" date="2025-08" db="UniProtKB">
        <authorList>
            <consortium name="RefSeq"/>
        </authorList>
    </citation>
    <scope>IDENTIFICATION</scope>
</reference>
<feature type="compositionally biased region" description="Polar residues" evidence="1">
    <location>
        <begin position="15"/>
        <end position="63"/>
    </location>
</feature>
<feature type="compositionally biased region" description="Low complexity" evidence="1">
    <location>
        <begin position="294"/>
        <end position="305"/>
    </location>
</feature>
<feature type="compositionally biased region" description="Polar residues" evidence="1">
    <location>
        <begin position="414"/>
        <end position="423"/>
    </location>
</feature>
<feature type="compositionally biased region" description="Basic and acidic residues" evidence="1">
    <location>
        <begin position="182"/>
        <end position="192"/>
    </location>
</feature>
<name>A0ABM0JJ64_APLCA</name>
<evidence type="ECO:0000313" key="2">
    <source>
        <dbReference type="Proteomes" id="UP000694888"/>
    </source>
</evidence>
<accession>A0ABM0JJ64</accession>
<dbReference type="RefSeq" id="XP_005094859.2">
    <property type="nucleotide sequence ID" value="XM_005094802.3"/>
</dbReference>
<feature type="compositionally biased region" description="Low complexity" evidence="1">
    <location>
        <begin position="370"/>
        <end position="387"/>
    </location>
</feature>
<dbReference type="Proteomes" id="UP000694888">
    <property type="component" value="Unplaced"/>
</dbReference>
<evidence type="ECO:0000256" key="1">
    <source>
        <dbReference type="SAM" id="MobiDB-lite"/>
    </source>
</evidence>
<feature type="region of interest" description="Disordered" evidence="1">
    <location>
        <begin position="291"/>
        <end position="313"/>
    </location>
</feature>
<keyword evidence="2" id="KW-1185">Reference proteome</keyword>
<feature type="compositionally biased region" description="Basic and acidic residues" evidence="1">
    <location>
        <begin position="77"/>
        <end position="87"/>
    </location>
</feature>